<organism evidence="2 3">
    <name type="scientific">Cochliobolus carbonum (strain 26-R-13)</name>
    <name type="common">Maize leaf spot fungus</name>
    <name type="synonym">Bipolaris zeicola</name>
    <dbReference type="NCBI Taxonomy" id="930089"/>
    <lineage>
        <taxon>Eukaryota</taxon>
        <taxon>Fungi</taxon>
        <taxon>Dikarya</taxon>
        <taxon>Ascomycota</taxon>
        <taxon>Pezizomycotina</taxon>
        <taxon>Dothideomycetes</taxon>
        <taxon>Pleosporomycetidae</taxon>
        <taxon>Pleosporales</taxon>
        <taxon>Pleosporineae</taxon>
        <taxon>Pleosporaceae</taxon>
        <taxon>Bipolaris</taxon>
    </lineage>
</organism>
<dbReference type="AlphaFoldDB" id="W6YYV4"/>
<dbReference type="OrthoDB" id="8300214at2759"/>
<evidence type="ECO:0000313" key="3">
    <source>
        <dbReference type="Proteomes" id="UP000053841"/>
    </source>
</evidence>
<dbReference type="InterPro" id="IPR036873">
    <property type="entry name" value="Rhodanese-like_dom_sf"/>
</dbReference>
<accession>W6YYV4</accession>
<evidence type="ECO:0000313" key="2">
    <source>
        <dbReference type="EMBL" id="EUC36641.1"/>
    </source>
</evidence>
<keyword evidence="3" id="KW-1185">Reference proteome</keyword>
<dbReference type="Pfam" id="PF00581">
    <property type="entry name" value="Rhodanese"/>
    <property type="match status" value="1"/>
</dbReference>
<dbReference type="Proteomes" id="UP000053841">
    <property type="component" value="Unassembled WGS sequence"/>
</dbReference>
<dbReference type="HOGENOM" id="CLU_107716_0_0_1"/>
<dbReference type="GO" id="GO:0005634">
    <property type="term" value="C:nucleus"/>
    <property type="evidence" value="ECO:0007669"/>
    <property type="project" value="TreeGrafter"/>
</dbReference>
<feature type="domain" description="Rhodanese" evidence="1">
    <location>
        <begin position="36"/>
        <end position="136"/>
    </location>
</feature>
<dbReference type="SUPFAM" id="SSF52821">
    <property type="entry name" value="Rhodanese/Cell cycle control phosphatase"/>
    <property type="match status" value="1"/>
</dbReference>
<dbReference type="GeneID" id="19145317"/>
<dbReference type="STRING" id="930089.W6YYV4"/>
<evidence type="ECO:0000259" key="1">
    <source>
        <dbReference type="PROSITE" id="PS50206"/>
    </source>
</evidence>
<dbReference type="GO" id="GO:0004725">
    <property type="term" value="F:protein tyrosine phosphatase activity"/>
    <property type="evidence" value="ECO:0007669"/>
    <property type="project" value="TreeGrafter"/>
</dbReference>
<gene>
    <name evidence="2" type="ORF">COCCADRAFT_2298</name>
</gene>
<dbReference type="PROSITE" id="PS50206">
    <property type="entry name" value="RHODANESE_3"/>
    <property type="match status" value="1"/>
</dbReference>
<proteinExistence type="predicted"/>
<sequence>MANTAQQPTASWSDAFPAPRITPPAISRDEVLSDLSSPDLLIVDVRRTDYEGGTIKGSINLPAQSFYLNRGVFYDLCKRAGVTRVAFYCGSCNGRGPRCSGWFADYIAEKGDDKIKSLTLAGGIKGWVKAGEAFTQNMDAFEPEYWKQFD</sequence>
<dbReference type="KEGG" id="bze:COCCADRAFT_2298"/>
<dbReference type="Gene3D" id="3.40.250.10">
    <property type="entry name" value="Rhodanese-like domain"/>
    <property type="match status" value="1"/>
</dbReference>
<reference evidence="2 3" key="1">
    <citation type="journal article" date="2013" name="PLoS Genet.">
        <title>Comparative genome structure, secondary metabolite, and effector coding capacity across Cochliobolus pathogens.</title>
        <authorList>
            <person name="Condon B.J."/>
            <person name="Leng Y."/>
            <person name="Wu D."/>
            <person name="Bushley K.E."/>
            <person name="Ohm R.A."/>
            <person name="Otillar R."/>
            <person name="Martin J."/>
            <person name="Schackwitz W."/>
            <person name="Grimwood J."/>
            <person name="MohdZainudin N."/>
            <person name="Xue C."/>
            <person name="Wang R."/>
            <person name="Manning V.A."/>
            <person name="Dhillon B."/>
            <person name="Tu Z.J."/>
            <person name="Steffenson B.J."/>
            <person name="Salamov A."/>
            <person name="Sun H."/>
            <person name="Lowry S."/>
            <person name="LaButti K."/>
            <person name="Han J."/>
            <person name="Copeland A."/>
            <person name="Lindquist E."/>
            <person name="Barry K."/>
            <person name="Schmutz J."/>
            <person name="Baker S.E."/>
            <person name="Ciuffetti L.M."/>
            <person name="Grigoriev I.V."/>
            <person name="Zhong S."/>
            <person name="Turgeon B.G."/>
        </authorList>
    </citation>
    <scope>NUCLEOTIDE SEQUENCE [LARGE SCALE GENOMIC DNA]</scope>
    <source>
        <strain evidence="2 3">26-R-13</strain>
    </source>
</reference>
<dbReference type="PANTHER" id="PTHR10828:SF50">
    <property type="entry name" value="REDUCTASE (ARC2), PUTATIVE (AFU_ORTHOLOGUE AFUA_6G13400)-RELATED"/>
    <property type="match status" value="1"/>
</dbReference>
<dbReference type="eggNOG" id="ENOG502S328">
    <property type="taxonomic scope" value="Eukaryota"/>
</dbReference>
<name>W6YYV4_COCC2</name>
<dbReference type="SMART" id="SM00450">
    <property type="entry name" value="RHOD"/>
    <property type="match status" value="1"/>
</dbReference>
<dbReference type="EMBL" id="KI964559">
    <property type="protein sequence ID" value="EUC36641.1"/>
    <property type="molecule type" value="Genomic_DNA"/>
</dbReference>
<dbReference type="InterPro" id="IPR001763">
    <property type="entry name" value="Rhodanese-like_dom"/>
</dbReference>
<dbReference type="RefSeq" id="XP_007708996.1">
    <property type="nucleotide sequence ID" value="XM_007710806.1"/>
</dbReference>
<dbReference type="GO" id="GO:0005737">
    <property type="term" value="C:cytoplasm"/>
    <property type="evidence" value="ECO:0007669"/>
    <property type="project" value="TreeGrafter"/>
</dbReference>
<dbReference type="PANTHER" id="PTHR10828">
    <property type="entry name" value="M-PHASE INDUCER PHOSPHATASE DUAL SPECIFICITY PHOSPHATASE CDC25"/>
    <property type="match status" value="1"/>
</dbReference>
<protein>
    <recommendedName>
        <fullName evidence="1">Rhodanese domain-containing protein</fullName>
    </recommendedName>
</protein>